<evidence type="ECO:0000259" key="1">
    <source>
        <dbReference type="Pfam" id="PF19088"/>
    </source>
</evidence>
<dbReference type="CDD" id="cd05402">
    <property type="entry name" value="NT_PAP_TUTase"/>
    <property type="match status" value="1"/>
</dbReference>
<keyword evidence="3" id="KW-1185">Reference proteome</keyword>
<dbReference type="EMBL" id="KZ308819">
    <property type="protein sequence ID" value="KAG8234492.1"/>
    <property type="molecule type" value="Genomic_DNA"/>
</dbReference>
<feature type="domain" description="Terminal uridylyltransferase 4/7 nucleotidyltransferase" evidence="1">
    <location>
        <begin position="17"/>
        <end position="147"/>
    </location>
</feature>
<proteinExistence type="predicted"/>
<dbReference type="SUPFAM" id="SSF81301">
    <property type="entry name" value="Nucleotidyltransferase"/>
    <property type="match status" value="1"/>
</dbReference>
<dbReference type="PANTHER" id="PTHR12271:SF66">
    <property type="entry name" value="TERMINAL URIDYLYLTRANSFERASE TAILOR"/>
    <property type="match status" value="1"/>
</dbReference>
<sequence length="215" mass="24260">MKAPFHIAELKERKVIESMKRIPAPTRAHIEALDKMVLDIVEKYGMVESEREVAVEVSEEVGTFVSENFPGCSLMLYGSVASRLALKESNIDMNLRAPPNLNGPTTLGAISKLISENPLFSNVAKDFDEGRPSIHFVHKRTNVKCSVCLCKDETIKTTEIISKYQTIDPRVRQLAVVFRKWAKVRTDTEKYDNILAFMSECVSMSIVYYILVLVS</sequence>
<comment type="caution">
    <text evidence="2">The sequence shown here is derived from an EMBL/GenBank/DDBJ whole genome shotgun (WGS) entry which is preliminary data.</text>
</comment>
<accession>A0A8K0KH91</accession>
<name>A0A8K0KH91_LADFU</name>
<dbReference type="InterPro" id="IPR045100">
    <property type="entry name" value="TUT4/7_NTP_transf"/>
</dbReference>
<dbReference type="OrthoDB" id="419694at2759"/>
<protein>
    <recommendedName>
        <fullName evidence="1">Terminal uridylyltransferase 4/7 nucleotidyltransferase domain-containing protein</fullName>
    </recommendedName>
</protein>
<dbReference type="GO" id="GO:0050265">
    <property type="term" value="F:RNA uridylyltransferase activity"/>
    <property type="evidence" value="ECO:0007669"/>
    <property type="project" value="TreeGrafter"/>
</dbReference>
<evidence type="ECO:0000313" key="3">
    <source>
        <dbReference type="Proteomes" id="UP000792457"/>
    </source>
</evidence>
<dbReference type="InterPro" id="IPR043519">
    <property type="entry name" value="NT_sf"/>
</dbReference>
<dbReference type="Proteomes" id="UP000792457">
    <property type="component" value="Unassembled WGS sequence"/>
</dbReference>
<dbReference type="Gene3D" id="3.30.460.10">
    <property type="entry name" value="Beta Polymerase, domain 2"/>
    <property type="match status" value="1"/>
</dbReference>
<dbReference type="PANTHER" id="PTHR12271">
    <property type="entry name" value="POLY A POLYMERASE CID PAP -RELATED"/>
    <property type="match status" value="1"/>
</dbReference>
<reference evidence="2" key="1">
    <citation type="submission" date="2013-04" db="EMBL/GenBank/DDBJ databases">
        <authorList>
            <person name="Qu J."/>
            <person name="Murali S.C."/>
            <person name="Bandaranaike D."/>
            <person name="Bellair M."/>
            <person name="Blankenburg K."/>
            <person name="Chao H."/>
            <person name="Dinh H."/>
            <person name="Doddapaneni H."/>
            <person name="Downs B."/>
            <person name="Dugan-Rocha S."/>
            <person name="Elkadiri S."/>
            <person name="Gnanaolivu R.D."/>
            <person name="Hernandez B."/>
            <person name="Javaid M."/>
            <person name="Jayaseelan J.C."/>
            <person name="Lee S."/>
            <person name="Li M."/>
            <person name="Ming W."/>
            <person name="Munidasa M."/>
            <person name="Muniz J."/>
            <person name="Nguyen L."/>
            <person name="Ongeri F."/>
            <person name="Osuji N."/>
            <person name="Pu L.-L."/>
            <person name="Puazo M."/>
            <person name="Qu C."/>
            <person name="Quiroz J."/>
            <person name="Raj R."/>
            <person name="Weissenberger G."/>
            <person name="Xin Y."/>
            <person name="Zou X."/>
            <person name="Han Y."/>
            <person name="Richards S."/>
            <person name="Worley K."/>
            <person name="Muzny D."/>
            <person name="Gibbs R."/>
        </authorList>
    </citation>
    <scope>NUCLEOTIDE SEQUENCE</scope>
    <source>
        <strain evidence="2">Sampled in the wild</strain>
    </source>
</reference>
<reference evidence="2" key="2">
    <citation type="submission" date="2017-10" db="EMBL/GenBank/DDBJ databases">
        <title>Ladona fulva Genome sequencing and assembly.</title>
        <authorList>
            <person name="Murali S."/>
            <person name="Richards S."/>
            <person name="Bandaranaike D."/>
            <person name="Bellair M."/>
            <person name="Blankenburg K."/>
            <person name="Chao H."/>
            <person name="Dinh H."/>
            <person name="Doddapaneni H."/>
            <person name="Dugan-Rocha S."/>
            <person name="Elkadiri S."/>
            <person name="Gnanaolivu R."/>
            <person name="Hernandez B."/>
            <person name="Skinner E."/>
            <person name="Javaid M."/>
            <person name="Lee S."/>
            <person name="Li M."/>
            <person name="Ming W."/>
            <person name="Munidasa M."/>
            <person name="Muniz J."/>
            <person name="Nguyen L."/>
            <person name="Hughes D."/>
            <person name="Osuji N."/>
            <person name="Pu L.-L."/>
            <person name="Puazo M."/>
            <person name="Qu C."/>
            <person name="Quiroz J."/>
            <person name="Raj R."/>
            <person name="Weissenberger G."/>
            <person name="Xin Y."/>
            <person name="Zou X."/>
            <person name="Han Y."/>
            <person name="Worley K."/>
            <person name="Muzny D."/>
            <person name="Gibbs R."/>
        </authorList>
    </citation>
    <scope>NUCLEOTIDE SEQUENCE</scope>
    <source>
        <strain evidence="2">Sampled in the wild</strain>
    </source>
</reference>
<organism evidence="2 3">
    <name type="scientific">Ladona fulva</name>
    <name type="common">Scarce chaser dragonfly</name>
    <name type="synonym">Libellula fulva</name>
    <dbReference type="NCBI Taxonomy" id="123851"/>
    <lineage>
        <taxon>Eukaryota</taxon>
        <taxon>Metazoa</taxon>
        <taxon>Ecdysozoa</taxon>
        <taxon>Arthropoda</taxon>
        <taxon>Hexapoda</taxon>
        <taxon>Insecta</taxon>
        <taxon>Pterygota</taxon>
        <taxon>Palaeoptera</taxon>
        <taxon>Odonata</taxon>
        <taxon>Epiprocta</taxon>
        <taxon>Anisoptera</taxon>
        <taxon>Libelluloidea</taxon>
        <taxon>Libellulidae</taxon>
        <taxon>Ladona</taxon>
    </lineage>
</organism>
<evidence type="ECO:0000313" key="2">
    <source>
        <dbReference type="EMBL" id="KAG8234492.1"/>
    </source>
</evidence>
<gene>
    <name evidence="2" type="ORF">J437_LFUL014634</name>
</gene>
<dbReference type="AlphaFoldDB" id="A0A8K0KH91"/>
<dbReference type="GO" id="GO:0031123">
    <property type="term" value="P:RNA 3'-end processing"/>
    <property type="evidence" value="ECO:0007669"/>
    <property type="project" value="TreeGrafter"/>
</dbReference>
<dbReference type="Pfam" id="PF19088">
    <property type="entry name" value="TUTase"/>
    <property type="match status" value="1"/>
</dbReference>